<comment type="caution">
    <text evidence="2">The sequence shown here is derived from an EMBL/GenBank/DDBJ whole genome shotgun (WGS) entry which is preliminary data.</text>
</comment>
<gene>
    <name evidence="2" type="ORF">E2C01_027606</name>
</gene>
<feature type="compositionally biased region" description="Pro residues" evidence="1">
    <location>
        <begin position="12"/>
        <end position="21"/>
    </location>
</feature>
<reference evidence="2 3" key="1">
    <citation type="submission" date="2019-05" db="EMBL/GenBank/DDBJ databases">
        <title>Another draft genome of Portunus trituberculatus and its Hox gene families provides insights of decapod evolution.</title>
        <authorList>
            <person name="Jeong J.-H."/>
            <person name="Song I."/>
            <person name="Kim S."/>
            <person name="Choi T."/>
            <person name="Kim D."/>
            <person name="Ryu S."/>
            <person name="Kim W."/>
        </authorList>
    </citation>
    <scope>NUCLEOTIDE SEQUENCE [LARGE SCALE GENOMIC DNA]</scope>
    <source>
        <tissue evidence="2">Muscle</tissue>
    </source>
</reference>
<organism evidence="2 3">
    <name type="scientific">Portunus trituberculatus</name>
    <name type="common">Swimming crab</name>
    <name type="synonym">Neptunus trituberculatus</name>
    <dbReference type="NCBI Taxonomy" id="210409"/>
    <lineage>
        <taxon>Eukaryota</taxon>
        <taxon>Metazoa</taxon>
        <taxon>Ecdysozoa</taxon>
        <taxon>Arthropoda</taxon>
        <taxon>Crustacea</taxon>
        <taxon>Multicrustacea</taxon>
        <taxon>Malacostraca</taxon>
        <taxon>Eumalacostraca</taxon>
        <taxon>Eucarida</taxon>
        <taxon>Decapoda</taxon>
        <taxon>Pleocyemata</taxon>
        <taxon>Brachyura</taxon>
        <taxon>Eubrachyura</taxon>
        <taxon>Portunoidea</taxon>
        <taxon>Portunidae</taxon>
        <taxon>Portuninae</taxon>
        <taxon>Portunus</taxon>
    </lineage>
</organism>
<protein>
    <submittedName>
        <fullName evidence="2">Uncharacterized protein</fullName>
    </submittedName>
</protein>
<dbReference type="EMBL" id="VSRR010003009">
    <property type="protein sequence ID" value="MPC34223.1"/>
    <property type="molecule type" value="Genomic_DNA"/>
</dbReference>
<feature type="region of interest" description="Disordered" evidence="1">
    <location>
        <begin position="1"/>
        <end position="32"/>
    </location>
</feature>
<dbReference type="Proteomes" id="UP000324222">
    <property type="component" value="Unassembled WGS sequence"/>
</dbReference>
<name>A0A5B7EMF0_PORTR</name>
<proteinExistence type="predicted"/>
<evidence type="ECO:0000256" key="1">
    <source>
        <dbReference type="SAM" id="MobiDB-lite"/>
    </source>
</evidence>
<evidence type="ECO:0000313" key="3">
    <source>
        <dbReference type="Proteomes" id="UP000324222"/>
    </source>
</evidence>
<dbReference type="AlphaFoldDB" id="A0A5B7EMF0"/>
<keyword evidence="3" id="KW-1185">Reference proteome</keyword>
<accession>A0A5B7EMF0</accession>
<sequence length="128" mass="13648">MAGPAHLLSPTMSPPTTPSLPPAHQRRSPFNSPTLLEACSQRLITHFPARHFYHRVGEARWAWASESRAARAPGDLSSAPPCCARPQGYHVKNFPRRKPLLLIIFALAKNLHGSPEAAAAAASGGAAA</sequence>
<evidence type="ECO:0000313" key="2">
    <source>
        <dbReference type="EMBL" id="MPC34223.1"/>
    </source>
</evidence>